<dbReference type="AlphaFoldDB" id="A0A8H3ICF3"/>
<feature type="domain" description="BD-FAE-like" evidence="2">
    <location>
        <begin position="23"/>
        <end position="252"/>
    </location>
</feature>
<evidence type="ECO:0000256" key="1">
    <source>
        <dbReference type="ARBA" id="ARBA00022801"/>
    </source>
</evidence>
<name>A0A8H3ICF3_9LECA</name>
<dbReference type="InterPro" id="IPR029058">
    <property type="entry name" value="AB_hydrolase_fold"/>
</dbReference>
<organism evidence="3 4">
    <name type="scientific">Imshaugia aleurites</name>
    <dbReference type="NCBI Taxonomy" id="172621"/>
    <lineage>
        <taxon>Eukaryota</taxon>
        <taxon>Fungi</taxon>
        <taxon>Dikarya</taxon>
        <taxon>Ascomycota</taxon>
        <taxon>Pezizomycotina</taxon>
        <taxon>Lecanoromycetes</taxon>
        <taxon>OSLEUM clade</taxon>
        <taxon>Lecanoromycetidae</taxon>
        <taxon>Lecanorales</taxon>
        <taxon>Lecanorineae</taxon>
        <taxon>Parmeliaceae</taxon>
        <taxon>Imshaugia</taxon>
    </lineage>
</organism>
<protein>
    <recommendedName>
        <fullName evidence="2">BD-FAE-like domain-containing protein</fullName>
    </recommendedName>
</protein>
<dbReference type="PANTHER" id="PTHR48081:SF33">
    <property type="entry name" value="KYNURENINE FORMAMIDASE"/>
    <property type="match status" value="1"/>
</dbReference>
<dbReference type="SUPFAM" id="SSF53474">
    <property type="entry name" value="alpha/beta-Hydrolases"/>
    <property type="match status" value="1"/>
</dbReference>
<dbReference type="Gene3D" id="3.40.50.1820">
    <property type="entry name" value="alpha/beta hydrolase"/>
    <property type="match status" value="1"/>
</dbReference>
<keyword evidence="4" id="KW-1185">Reference proteome</keyword>
<dbReference type="OrthoDB" id="420264at2759"/>
<dbReference type="Pfam" id="PF20434">
    <property type="entry name" value="BD-FAE"/>
    <property type="match status" value="1"/>
</dbReference>
<accession>A0A8H3ICF3</accession>
<dbReference type="PANTHER" id="PTHR48081">
    <property type="entry name" value="AB HYDROLASE SUPERFAMILY PROTEIN C4A8.06C"/>
    <property type="match status" value="1"/>
</dbReference>
<dbReference type="InterPro" id="IPR049492">
    <property type="entry name" value="BD-FAE-like_dom"/>
</dbReference>
<evidence type="ECO:0000313" key="3">
    <source>
        <dbReference type="EMBL" id="CAF9922942.1"/>
    </source>
</evidence>
<dbReference type="Proteomes" id="UP000664534">
    <property type="component" value="Unassembled WGS sequence"/>
</dbReference>
<comment type="caution">
    <text evidence="3">The sequence shown here is derived from an EMBL/GenBank/DDBJ whole genome shotgun (WGS) entry which is preliminary data.</text>
</comment>
<proteinExistence type="predicted"/>
<dbReference type="InterPro" id="IPR050300">
    <property type="entry name" value="GDXG_lipolytic_enzyme"/>
</dbReference>
<keyword evidence="1" id="KW-0378">Hydrolase</keyword>
<dbReference type="GO" id="GO:0016787">
    <property type="term" value="F:hydrolase activity"/>
    <property type="evidence" value="ECO:0007669"/>
    <property type="project" value="UniProtKB-KW"/>
</dbReference>
<sequence>MSAPLYTSRLSIPYSSKSTLNTLDIHTPTHAPLSPSYFLVYIHGGAFRDPLCTSLTLLPSLPSLFLNRHIGRIAALNYRLCPYPTHATCPSDPGDGARNARWPEAIEDVRDGIGWLKREENAGLGEGKWEWIVCGHSVGGTMAVMVGMDGMGAGEEEWERGVWGEEGGMDGLKGVVALEGIYDFTACRDAHLRVRDVYDGFTTGAFGAEEEGGWERGNVLGCRRRVRDGVEVVVVGHSREDELVEWEQGIRLIGVLEGERERVGRGEVVRFVEVEGTHERVVKDGVAVGKCVGVAIAVLIEKAKG</sequence>
<evidence type="ECO:0000313" key="4">
    <source>
        <dbReference type="Proteomes" id="UP000664534"/>
    </source>
</evidence>
<gene>
    <name evidence="3" type="ORF">IMSHALPRED_005809</name>
</gene>
<dbReference type="EMBL" id="CAJPDT010000032">
    <property type="protein sequence ID" value="CAF9922942.1"/>
    <property type="molecule type" value="Genomic_DNA"/>
</dbReference>
<evidence type="ECO:0000259" key="2">
    <source>
        <dbReference type="Pfam" id="PF20434"/>
    </source>
</evidence>
<reference evidence="3" key="1">
    <citation type="submission" date="2021-03" db="EMBL/GenBank/DDBJ databases">
        <authorList>
            <person name="Tagirdzhanova G."/>
        </authorList>
    </citation>
    <scope>NUCLEOTIDE SEQUENCE</scope>
</reference>